<dbReference type="EMBL" id="FNVO01000002">
    <property type="protein sequence ID" value="SEF97409.1"/>
    <property type="molecule type" value="Genomic_DNA"/>
</dbReference>
<evidence type="ECO:0000313" key="3">
    <source>
        <dbReference type="Proteomes" id="UP000236723"/>
    </source>
</evidence>
<keyword evidence="3" id="KW-1185">Reference proteome</keyword>
<gene>
    <name evidence="2" type="ORF">SAMN04489712_102676</name>
</gene>
<reference evidence="3" key="1">
    <citation type="submission" date="2016-10" db="EMBL/GenBank/DDBJ databases">
        <authorList>
            <person name="Varghese N."/>
            <person name="Submissions S."/>
        </authorList>
    </citation>
    <scope>NUCLEOTIDE SEQUENCE [LARGE SCALE GENOMIC DNA]</scope>
    <source>
        <strain evidence="3">DSM 43163</strain>
    </source>
</reference>
<feature type="region of interest" description="Disordered" evidence="1">
    <location>
        <begin position="38"/>
        <end position="78"/>
    </location>
</feature>
<proteinExistence type="predicted"/>
<evidence type="ECO:0000256" key="1">
    <source>
        <dbReference type="SAM" id="MobiDB-lite"/>
    </source>
</evidence>
<dbReference type="AlphaFoldDB" id="A0A1H5WCV4"/>
<name>A0A1H5WCV4_9ACTN</name>
<protein>
    <submittedName>
        <fullName evidence="2">Uncharacterized protein</fullName>
    </submittedName>
</protein>
<accession>A0A1H5WCV4</accession>
<evidence type="ECO:0000313" key="2">
    <source>
        <dbReference type="EMBL" id="SEF97409.1"/>
    </source>
</evidence>
<dbReference type="Proteomes" id="UP000236723">
    <property type="component" value="Unassembled WGS sequence"/>
</dbReference>
<organism evidence="2 3">
    <name type="scientific">Thermomonospora echinospora</name>
    <dbReference type="NCBI Taxonomy" id="1992"/>
    <lineage>
        <taxon>Bacteria</taxon>
        <taxon>Bacillati</taxon>
        <taxon>Actinomycetota</taxon>
        <taxon>Actinomycetes</taxon>
        <taxon>Streptosporangiales</taxon>
        <taxon>Thermomonosporaceae</taxon>
        <taxon>Thermomonospora</taxon>
    </lineage>
</organism>
<sequence length="78" mass="8516">MYFVIGMLITLAVLGPLFGADTRDGLDWAPGNFWLRRRSDGRGRRSHGRPRFTRTDSRAQASAARAVRDGGRTAPAAG</sequence>